<dbReference type="Proteomes" id="UP001384579">
    <property type="component" value="Unassembled WGS sequence"/>
</dbReference>
<dbReference type="EMBL" id="JBBLXS010000123">
    <property type="protein sequence ID" value="MEK0185488.1"/>
    <property type="molecule type" value="Genomic_DNA"/>
</dbReference>
<evidence type="ECO:0008006" key="3">
    <source>
        <dbReference type="Google" id="ProtNLM"/>
    </source>
</evidence>
<protein>
    <recommendedName>
        <fullName evidence="3">CpcD</fullName>
    </recommendedName>
</protein>
<organism evidence="1 2">
    <name type="scientific">Microcoleus anatoxicus PTRS2</name>
    <dbReference type="NCBI Taxonomy" id="2705321"/>
    <lineage>
        <taxon>Bacteria</taxon>
        <taxon>Bacillati</taxon>
        <taxon>Cyanobacteriota</taxon>
        <taxon>Cyanophyceae</taxon>
        <taxon>Oscillatoriophycideae</taxon>
        <taxon>Oscillatoriales</taxon>
        <taxon>Microcoleaceae</taxon>
        <taxon>Microcoleus</taxon>
        <taxon>Microcoleus anatoxicus</taxon>
    </lineage>
</organism>
<comment type="caution">
    <text evidence="1">The sequence shown here is derived from an EMBL/GenBank/DDBJ whole genome shotgun (WGS) entry which is preliminary data.</text>
</comment>
<accession>A0ABU8YM97</accession>
<proteinExistence type="predicted"/>
<sequence>MDFAPIKPHYQRFSVEIKTQQAPNKSFVAEVPARTSQEAVAKTVNGGAREAGRYDWISITCGNETTERPPHSGGCRKD</sequence>
<keyword evidence="2" id="KW-1185">Reference proteome</keyword>
<evidence type="ECO:0000313" key="1">
    <source>
        <dbReference type="EMBL" id="MEK0185488.1"/>
    </source>
</evidence>
<evidence type="ECO:0000313" key="2">
    <source>
        <dbReference type="Proteomes" id="UP001384579"/>
    </source>
</evidence>
<gene>
    <name evidence="1" type="ORF">WMG39_11620</name>
</gene>
<reference evidence="1 2" key="1">
    <citation type="journal article" date="2020" name="Harmful Algae">
        <title>Molecular and morphological characterization of a novel dihydroanatoxin-a producing Microcoleus species (cyanobacteria) from the Russian River, California, USA.</title>
        <authorList>
            <person name="Conklin K.Y."/>
            <person name="Stancheva R."/>
            <person name="Otten T.G."/>
            <person name="Fadness R."/>
            <person name="Boyer G.L."/>
            <person name="Read B."/>
            <person name="Zhang X."/>
            <person name="Sheath R.G."/>
        </authorList>
    </citation>
    <scope>NUCLEOTIDE SEQUENCE [LARGE SCALE GENOMIC DNA]</scope>
    <source>
        <strain evidence="1 2">PTRS2</strain>
    </source>
</reference>
<name>A0ABU8YM97_9CYAN</name>
<dbReference type="RefSeq" id="WP_340517125.1">
    <property type="nucleotide sequence ID" value="NZ_JBBLXS010000123.1"/>
</dbReference>